<dbReference type="Proteomes" id="UP000828251">
    <property type="component" value="Unassembled WGS sequence"/>
</dbReference>
<keyword evidence="2" id="KW-1185">Reference proteome</keyword>
<accession>A0A9D3VWG7</accession>
<protein>
    <submittedName>
        <fullName evidence="1">Uncharacterized protein</fullName>
    </submittedName>
</protein>
<dbReference type="EMBL" id="JAIQCV010000005">
    <property type="protein sequence ID" value="KAH1098280.1"/>
    <property type="molecule type" value="Genomic_DNA"/>
</dbReference>
<comment type="caution">
    <text evidence="1">The sequence shown here is derived from an EMBL/GenBank/DDBJ whole genome shotgun (WGS) entry which is preliminary data.</text>
</comment>
<reference evidence="1 2" key="1">
    <citation type="journal article" date="2021" name="Plant Biotechnol. J.">
        <title>Multi-omics assisted identification of the key and species-specific regulatory components of drought-tolerant mechanisms in Gossypium stocksii.</title>
        <authorList>
            <person name="Yu D."/>
            <person name="Ke L."/>
            <person name="Zhang D."/>
            <person name="Wu Y."/>
            <person name="Sun Y."/>
            <person name="Mei J."/>
            <person name="Sun J."/>
            <person name="Sun Y."/>
        </authorList>
    </citation>
    <scope>NUCLEOTIDE SEQUENCE [LARGE SCALE GENOMIC DNA]</scope>
    <source>
        <strain evidence="2">cv. E1</strain>
        <tissue evidence="1">Leaf</tissue>
    </source>
</reference>
<dbReference type="AlphaFoldDB" id="A0A9D3VWG7"/>
<name>A0A9D3VWG7_9ROSI</name>
<gene>
    <name evidence="1" type="ORF">J1N35_015201</name>
</gene>
<evidence type="ECO:0000313" key="2">
    <source>
        <dbReference type="Proteomes" id="UP000828251"/>
    </source>
</evidence>
<evidence type="ECO:0000313" key="1">
    <source>
        <dbReference type="EMBL" id="KAH1098280.1"/>
    </source>
</evidence>
<sequence>MPSCKNIEPSNSKRLSNMLGMMEQMRKIIQEISEALPLKEEAVHDVSNFDLQEPCFIVDHCELDNNSQQEFRIGDHGDELNMTKAVSDPIE</sequence>
<proteinExistence type="predicted"/>
<organism evidence="1 2">
    <name type="scientific">Gossypium stocksii</name>
    <dbReference type="NCBI Taxonomy" id="47602"/>
    <lineage>
        <taxon>Eukaryota</taxon>
        <taxon>Viridiplantae</taxon>
        <taxon>Streptophyta</taxon>
        <taxon>Embryophyta</taxon>
        <taxon>Tracheophyta</taxon>
        <taxon>Spermatophyta</taxon>
        <taxon>Magnoliopsida</taxon>
        <taxon>eudicotyledons</taxon>
        <taxon>Gunneridae</taxon>
        <taxon>Pentapetalae</taxon>
        <taxon>rosids</taxon>
        <taxon>malvids</taxon>
        <taxon>Malvales</taxon>
        <taxon>Malvaceae</taxon>
        <taxon>Malvoideae</taxon>
        <taxon>Gossypium</taxon>
    </lineage>
</organism>